<dbReference type="PANTHER" id="PTHR12558">
    <property type="entry name" value="CELL DIVISION CYCLE 16,23,27"/>
    <property type="match status" value="1"/>
</dbReference>
<dbReference type="SUPFAM" id="SSF48452">
    <property type="entry name" value="TPR-like"/>
    <property type="match status" value="5"/>
</dbReference>
<dbReference type="Pfam" id="PF13432">
    <property type="entry name" value="TPR_16"/>
    <property type="match status" value="5"/>
</dbReference>
<dbReference type="InterPro" id="IPR014266">
    <property type="entry name" value="PEP-CTERM_TPR_PrsT"/>
</dbReference>
<dbReference type="RefSeq" id="WP_099863266.1">
    <property type="nucleotide sequence ID" value="NZ_PEOG01000063.1"/>
</dbReference>
<sequence length="958" mass="101774">MSRKPAHRLPTGSFPGSSGIEHAGLPRALQRGATALALGSALLLAGCLGESAQDLVSSAKAHLEKKDNKAAIIQLKNALQKDESLAEARYLLAKALLESGDIAGAAIEAEKARSQGFGGDALTALQARLLLMQGKVDELIGQYGSRHLQTAADEADLQTTLVGAYVAKRKLGEARKAADAALRATPDSVAVRLVNVRLLTSEGKLPEAREEIDRLVAKSPQAAEAWQLKGELQVLADAPAAESIASFRKALELDKKLVGAHAGLINQLMRTGDKAAAKEAVAAMKAAAPQHAQTFYYAAVFAMDAGQVKEATALTQALLKVAPNNERALFLAGRVAQANGDQRQAEANYAKLIQAAPEAQSARVALAQLQLRGGDAEQAMTTLQPALDGKAPSAEVLALAAEIRLKQGQGAEAERFLARAAEVNPNDVRSRVGLALGQIQKGQDGAGVAALRKLSAEDKGTSADIALISVLARKKDYEAATQAIASLEKKDPKSSTAPELRGRMALLRGDRAGARAAFDEAVRREPTSMTAANSLSTMDLQDRKVEDAVKRYEVVLKADPKNLRAEMATMGLKLAHKLVEKDAAIKRLTELARQHPDDPTPRQAAVGLLMEQKDFKTALSLAQEGVTASPDNPALIDLLGQVQAATGDRQQAISSFNKVATLQPRSPLGPLRLADLHLLAGDREAAAAALKRAQAIGPGDGELARKVVEKALQMGRPDLALVAVKGLQQAQPRFGLGWKLEGDVARSRRDFVAAVTAYRKADQLAAEAGATTANTELAIVLHSTLIEAGRKDEAERYAAAYLAKYKTDELFLYHLGDVALNSGRYPEAEQRYQAVLAANPMNAAAANNIAWLRLRAGKADEGLKFAEQANKLRPNVPPYMDTLAEALAAKGQNAKAVEVQKEAVKQAPSVPAYRLRLAQLYVAGGNKGDAEAELKRLADLGPNFEQQAEVRKLQAAIR</sequence>
<proteinExistence type="predicted"/>
<dbReference type="OrthoDB" id="5290951at2"/>
<organism evidence="2 3">
    <name type="scientific">Roseateles chitinivorans</name>
    <dbReference type="NCBI Taxonomy" id="2917965"/>
    <lineage>
        <taxon>Bacteria</taxon>
        <taxon>Pseudomonadati</taxon>
        <taxon>Pseudomonadota</taxon>
        <taxon>Betaproteobacteria</taxon>
        <taxon>Burkholderiales</taxon>
        <taxon>Sphaerotilaceae</taxon>
        <taxon>Roseateles</taxon>
    </lineage>
</organism>
<accession>A0A2G9C4Y6</accession>
<evidence type="ECO:0000313" key="3">
    <source>
        <dbReference type="Proteomes" id="UP000231501"/>
    </source>
</evidence>
<evidence type="ECO:0000256" key="1">
    <source>
        <dbReference type="PROSITE-ProRule" id="PRU00339"/>
    </source>
</evidence>
<keyword evidence="1" id="KW-0802">TPR repeat</keyword>
<keyword evidence="3" id="KW-1185">Reference proteome</keyword>
<feature type="repeat" description="TPR" evidence="1">
    <location>
        <begin position="809"/>
        <end position="842"/>
    </location>
</feature>
<feature type="repeat" description="TPR" evidence="1">
    <location>
        <begin position="633"/>
        <end position="666"/>
    </location>
</feature>
<name>A0A2G9C4Y6_9BURK</name>
<dbReference type="EMBL" id="PEOG01000063">
    <property type="protein sequence ID" value="PIM51483.1"/>
    <property type="molecule type" value="Genomic_DNA"/>
</dbReference>
<reference evidence="2 3" key="1">
    <citation type="submission" date="2017-11" db="EMBL/GenBank/DDBJ databases">
        <title>Draft genome sequence of Mitsuaria sp. HWN-4.</title>
        <authorList>
            <person name="Gundlapally S.R."/>
        </authorList>
    </citation>
    <scope>NUCLEOTIDE SEQUENCE [LARGE SCALE GENOMIC DNA]</scope>
    <source>
        <strain evidence="2 3">HWN-4</strain>
    </source>
</reference>
<comment type="caution">
    <text evidence="2">The sequence shown here is derived from an EMBL/GenBank/DDBJ whole genome shotgun (WGS) entry which is preliminary data.</text>
</comment>
<dbReference type="AlphaFoldDB" id="A0A2G9C4Y6"/>
<evidence type="ECO:0000313" key="2">
    <source>
        <dbReference type="EMBL" id="PIM51483.1"/>
    </source>
</evidence>
<dbReference type="NCBIfam" id="TIGR02917">
    <property type="entry name" value="PEP_TPR_lipo"/>
    <property type="match status" value="1"/>
</dbReference>
<protein>
    <submittedName>
        <fullName evidence="2">PEP-CTERM system TPR-repeat protein PrsT</fullName>
    </submittedName>
</protein>
<dbReference type="Pfam" id="PF14559">
    <property type="entry name" value="TPR_19"/>
    <property type="match status" value="2"/>
</dbReference>
<dbReference type="PROSITE" id="PS50005">
    <property type="entry name" value="TPR"/>
    <property type="match status" value="2"/>
</dbReference>
<dbReference type="Gene3D" id="1.25.40.10">
    <property type="entry name" value="Tetratricopeptide repeat domain"/>
    <property type="match status" value="4"/>
</dbReference>
<dbReference type="SMART" id="SM00028">
    <property type="entry name" value="TPR"/>
    <property type="match status" value="13"/>
</dbReference>
<dbReference type="Proteomes" id="UP000231501">
    <property type="component" value="Unassembled WGS sequence"/>
</dbReference>
<dbReference type="PANTHER" id="PTHR12558:SF13">
    <property type="entry name" value="CELL DIVISION CYCLE PROTEIN 27 HOMOLOG"/>
    <property type="match status" value="1"/>
</dbReference>
<dbReference type="InterPro" id="IPR011990">
    <property type="entry name" value="TPR-like_helical_dom_sf"/>
</dbReference>
<dbReference type="InterPro" id="IPR019734">
    <property type="entry name" value="TPR_rpt"/>
</dbReference>
<gene>
    <name evidence="2" type="primary">prsT</name>
    <name evidence="2" type="ORF">CS062_19620</name>
</gene>